<dbReference type="EMBL" id="JAAGMN010010571">
    <property type="protein sequence ID" value="NEE23791.1"/>
    <property type="molecule type" value="Genomic_DNA"/>
</dbReference>
<dbReference type="Pfam" id="PF00296">
    <property type="entry name" value="Bac_luciferase"/>
    <property type="match status" value="1"/>
</dbReference>
<evidence type="ECO:0000256" key="1">
    <source>
        <dbReference type="SAM" id="MobiDB-lite"/>
    </source>
</evidence>
<evidence type="ECO:0000259" key="2">
    <source>
        <dbReference type="Pfam" id="PF00296"/>
    </source>
</evidence>
<comment type="caution">
    <text evidence="3">The sequence shown here is derived from an EMBL/GenBank/DDBJ whole genome shotgun (WGS) entry which is preliminary data.</text>
</comment>
<sequence length="51" mass="5502">MQFGIFTVGDVTTDPTTGRTPTENERIKATLAIAQKAEEVGLDVFATGEHH</sequence>
<dbReference type="GO" id="GO:0016705">
    <property type="term" value="F:oxidoreductase activity, acting on paired donors, with incorporation or reduction of molecular oxygen"/>
    <property type="evidence" value="ECO:0007669"/>
    <property type="project" value="InterPro"/>
</dbReference>
<dbReference type="CDD" id="cd00347">
    <property type="entry name" value="Flavin_utilizing_monoxygenases"/>
    <property type="match status" value="1"/>
</dbReference>
<dbReference type="SUPFAM" id="SSF51679">
    <property type="entry name" value="Bacterial luciferase-like"/>
    <property type="match status" value="1"/>
</dbReference>
<protein>
    <submittedName>
        <fullName evidence="3">LLM class flavin-dependent oxidoreductase</fullName>
    </submittedName>
</protein>
<feature type="domain" description="Luciferase-like" evidence="2">
    <location>
        <begin position="1"/>
        <end position="51"/>
    </location>
</feature>
<dbReference type="InterPro" id="IPR036661">
    <property type="entry name" value="Luciferase-like_sf"/>
</dbReference>
<feature type="compositionally biased region" description="Low complexity" evidence="1">
    <location>
        <begin position="7"/>
        <end position="21"/>
    </location>
</feature>
<dbReference type="Gene3D" id="3.20.20.30">
    <property type="entry name" value="Luciferase-like domain"/>
    <property type="match status" value="1"/>
</dbReference>
<dbReference type="InterPro" id="IPR011251">
    <property type="entry name" value="Luciferase-like_dom"/>
</dbReference>
<name>A0A6G3Y1A3_9ACTN</name>
<accession>A0A6G3Y1A3</accession>
<feature type="region of interest" description="Disordered" evidence="1">
    <location>
        <begin position="1"/>
        <end position="22"/>
    </location>
</feature>
<evidence type="ECO:0000313" key="3">
    <source>
        <dbReference type="EMBL" id="NEE23791.1"/>
    </source>
</evidence>
<proteinExistence type="predicted"/>
<dbReference type="AlphaFoldDB" id="A0A6G3Y1A3"/>
<organism evidence="3">
    <name type="scientific">Streptomyces sp. SID7499</name>
    <dbReference type="NCBI Taxonomy" id="2706086"/>
    <lineage>
        <taxon>Bacteria</taxon>
        <taxon>Bacillati</taxon>
        <taxon>Actinomycetota</taxon>
        <taxon>Actinomycetes</taxon>
        <taxon>Kitasatosporales</taxon>
        <taxon>Streptomycetaceae</taxon>
        <taxon>Streptomyces</taxon>
    </lineage>
</organism>
<feature type="non-terminal residue" evidence="3">
    <location>
        <position position="51"/>
    </location>
</feature>
<gene>
    <name evidence="3" type="ORF">G3M58_97220</name>
</gene>
<reference evidence="3" key="1">
    <citation type="submission" date="2020-01" db="EMBL/GenBank/DDBJ databases">
        <title>Insect and environment-associated Actinomycetes.</title>
        <authorList>
            <person name="Currrie C."/>
            <person name="Chevrette M."/>
            <person name="Carlson C."/>
            <person name="Stubbendieck R."/>
            <person name="Wendt-Pienkowski E."/>
        </authorList>
    </citation>
    <scope>NUCLEOTIDE SEQUENCE</scope>
    <source>
        <strain evidence="3">SID7499</strain>
    </source>
</reference>